<dbReference type="EMBL" id="CAADRA010006198">
    <property type="protein sequence ID" value="VFT94258.1"/>
    <property type="molecule type" value="Genomic_DNA"/>
</dbReference>
<evidence type="ECO:0000313" key="3">
    <source>
        <dbReference type="Proteomes" id="UP000332933"/>
    </source>
</evidence>
<name>A0A485L8S6_9STRA</name>
<reference evidence="2 3" key="1">
    <citation type="submission" date="2019-03" db="EMBL/GenBank/DDBJ databases">
        <authorList>
            <person name="Gaulin E."/>
            <person name="Dumas B."/>
        </authorList>
    </citation>
    <scope>NUCLEOTIDE SEQUENCE [LARGE SCALE GENOMIC DNA]</scope>
    <source>
        <strain evidence="2">CBS 568.67</strain>
    </source>
</reference>
<gene>
    <name evidence="2" type="primary">Aste57867_17505</name>
    <name evidence="1" type="ORF">As57867_017445</name>
    <name evidence="2" type="ORF">ASTE57867_17505</name>
</gene>
<sequence>MLITQHDFASAESVVSAAPACGWAFLSSPVKTKRLRRISPSTRILGRDASHTLETMYYFGGPLCVVGDFEAGMRLSATNLHSAHGCDHKWTMVATSCIGRYLLRQQDDHEAKVWLDRCYQMRKRVYGEEYFGTIVANQNLAKCYLALGQCALATSGCVRLEPSNSGDRKPHNHVAFAPVCVAKASTTAWSRA</sequence>
<keyword evidence="3" id="KW-1185">Reference proteome</keyword>
<dbReference type="SUPFAM" id="SSF48452">
    <property type="entry name" value="TPR-like"/>
    <property type="match status" value="1"/>
</dbReference>
<dbReference type="AlphaFoldDB" id="A0A485L8S6"/>
<protein>
    <submittedName>
        <fullName evidence="2">Aste57867_17505 protein</fullName>
    </submittedName>
</protein>
<dbReference type="InterPro" id="IPR011990">
    <property type="entry name" value="TPR-like_helical_dom_sf"/>
</dbReference>
<reference evidence="1" key="2">
    <citation type="submission" date="2019-06" db="EMBL/GenBank/DDBJ databases">
        <title>Genomics analysis of Aphanomyces spp. identifies a new class of oomycete effector associated with host adaptation.</title>
        <authorList>
            <person name="Gaulin E."/>
        </authorList>
    </citation>
    <scope>NUCLEOTIDE SEQUENCE</scope>
    <source>
        <strain evidence="1">CBS 578.67</strain>
    </source>
</reference>
<organism evidence="2 3">
    <name type="scientific">Aphanomyces stellatus</name>
    <dbReference type="NCBI Taxonomy" id="120398"/>
    <lineage>
        <taxon>Eukaryota</taxon>
        <taxon>Sar</taxon>
        <taxon>Stramenopiles</taxon>
        <taxon>Oomycota</taxon>
        <taxon>Saprolegniomycetes</taxon>
        <taxon>Saprolegniales</taxon>
        <taxon>Verrucalvaceae</taxon>
        <taxon>Aphanomyces</taxon>
    </lineage>
</organism>
<dbReference type="Proteomes" id="UP000332933">
    <property type="component" value="Unassembled WGS sequence"/>
</dbReference>
<proteinExistence type="predicted"/>
<evidence type="ECO:0000313" key="2">
    <source>
        <dbReference type="EMBL" id="VFT94258.1"/>
    </source>
</evidence>
<accession>A0A485L8S6</accession>
<dbReference type="EMBL" id="VJMH01006177">
    <property type="protein sequence ID" value="KAF0691229.1"/>
    <property type="molecule type" value="Genomic_DNA"/>
</dbReference>
<dbReference type="Pfam" id="PF13424">
    <property type="entry name" value="TPR_12"/>
    <property type="match status" value="1"/>
</dbReference>
<evidence type="ECO:0000313" key="1">
    <source>
        <dbReference type="EMBL" id="KAF0691229.1"/>
    </source>
</evidence>
<dbReference type="Gene3D" id="1.25.40.10">
    <property type="entry name" value="Tetratricopeptide repeat domain"/>
    <property type="match status" value="1"/>
</dbReference>